<feature type="region of interest" description="Disordered" evidence="1">
    <location>
        <begin position="91"/>
        <end position="112"/>
    </location>
</feature>
<dbReference type="GO" id="GO:0005797">
    <property type="term" value="C:Golgi medial cisterna"/>
    <property type="evidence" value="ECO:0007669"/>
    <property type="project" value="TreeGrafter"/>
</dbReference>
<evidence type="ECO:0000256" key="1">
    <source>
        <dbReference type="SAM" id="MobiDB-lite"/>
    </source>
</evidence>
<dbReference type="GO" id="GO:0016020">
    <property type="term" value="C:membrane"/>
    <property type="evidence" value="ECO:0007669"/>
    <property type="project" value="TreeGrafter"/>
</dbReference>
<evidence type="ECO:0000313" key="2">
    <source>
        <dbReference type="EMBL" id="CCC92830.1"/>
    </source>
</evidence>
<dbReference type="PANTHER" id="PTHR21575:SF12">
    <property type="entry name" value="PROTEIN HID1"/>
    <property type="match status" value="1"/>
</dbReference>
<dbReference type="InterPro" id="IPR026705">
    <property type="entry name" value="Hid-1/Ecm30"/>
</dbReference>
<sequence length="1045" mass="115743">MGNLFSYPYAFRRAIASLHYEKNPFPTGGRELKDFWRTMFCRHMTEDEFASHWTPEDVRLLRLYHPGRLAVVLLLAMRHLEAFVLQGTGRGKQTRDRSTRAEKGKETSGTRRVRFVVDEEGHDATWNSEAPKDVSDKSERPSIDCTCAINSLRLIAGALPYCFEDIGLLKKAVEADQKETSRNELNIGCTSQHTQELMSFRERTESPFAADFAYHLFVRDGKCFRDDDPIFVTKFYADLFCSGTPADAQTDPLGTRLVGVLVELLFVPNFTQTRTPRKMSTKQLELQKAIAVDIQLLHLMKALTESECSRKSHLSTADEVWAFSFQGTLVGEARALVLRTILLALSASAFSSKSNITDVSKNEPISVNTTRDVMCSCAMRKRVSDVMLCGLFDSRRQPLSVLLCVLLLHVVRCYPKWPVIVPSLRIVWGANPTLSGEMVDILSHSLAIIAIAFYSGPNITSYRYSGDVETSDVGPNILWRLMFIVMGGRALSTSSQVQPTAEGGGPGEPCGANEVGTPSLPEHEKIVLLGKPFRGYWRSFVDGVLALLETPLISNGPVVKRPESPCTCLALHLMLWLLQNSEFSAEFVGRKPRLLLVLVHNIVVICGGSSTRLGEGQIACLCILLLLRSTPFLQLLMKPLPAVGDGSAAEVSEQRMQAEQFLCELSVAMPILPTNVTVVGTKLKKRKKARASGTLYLRTYCDILVLCLCYVISPSSPQWFTSLYRSAVEILYTLQVCFPRGTGGRLPCDFLAEHSLFEIASSFSHLSSVFILSRGVETQRACAQMAKAIRLIICSPATRPPVRPTVTQPDVQDSVGEGGGDAVPLVWSLATQSTLLDLHKLISKSEHSTGSSSGLLSNLEFSSKLKILNARHVRNRSMFCGKRRGPKQFDVRKLEIVADLGTSDELCLLSRLAVSVAENMEKTLALKRKRSGNPAAEERVSSPTNNLSGKWVVKGERRLWHKRDNGLRRQISDLVTKVWNDASRSPAGGEVAVSSFQGASAVRKILVPCGSAAERWLLGKLWLQIHRVNDKLPMFDYRTATVISE</sequence>
<dbReference type="VEuPathDB" id="TriTrypDB:TcIL3000_9_2270"/>
<dbReference type="PANTHER" id="PTHR21575">
    <property type="entry name" value="PROTEIN HID1"/>
    <property type="match status" value="1"/>
</dbReference>
<feature type="compositionally biased region" description="Basic and acidic residues" evidence="1">
    <location>
        <begin position="93"/>
        <end position="112"/>
    </location>
</feature>
<accession>G0UTW6</accession>
<dbReference type="GO" id="GO:0000138">
    <property type="term" value="C:Golgi trans cisterna"/>
    <property type="evidence" value="ECO:0007669"/>
    <property type="project" value="TreeGrafter"/>
</dbReference>
<proteinExistence type="predicted"/>
<dbReference type="AlphaFoldDB" id="G0UTW6"/>
<dbReference type="EMBL" id="HE575322">
    <property type="protein sequence ID" value="CCC92830.1"/>
    <property type="molecule type" value="Genomic_DNA"/>
</dbReference>
<organism evidence="2">
    <name type="scientific">Trypanosoma congolense (strain IL3000)</name>
    <dbReference type="NCBI Taxonomy" id="1068625"/>
    <lineage>
        <taxon>Eukaryota</taxon>
        <taxon>Discoba</taxon>
        <taxon>Euglenozoa</taxon>
        <taxon>Kinetoplastea</taxon>
        <taxon>Metakinetoplastina</taxon>
        <taxon>Trypanosomatida</taxon>
        <taxon>Trypanosomatidae</taxon>
        <taxon>Trypanosoma</taxon>
        <taxon>Nannomonas</taxon>
    </lineage>
</organism>
<reference evidence="2" key="1">
    <citation type="journal article" date="2012" name="Proc. Natl. Acad. Sci. U.S.A.">
        <title>Antigenic diversity is generated by distinct evolutionary mechanisms in African trypanosome species.</title>
        <authorList>
            <person name="Jackson A.P."/>
            <person name="Berry A."/>
            <person name="Aslett M."/>
            <person name="Allison H.C."/>
            <person name="Burton P."/>
            <person name="Vavrova-Anderson J."/>
            <person name="Brown R."/>
            <person name="Browne H."/>
            <person name="Corton N."/>
            <person name="Hauser H."/>
            <person name="Gamble J."/>
            <person name="Gilderthorp R."/>
            <person name="Marcello L."/>
            <person name="McQuillan J."/>
            <person name="Otto T.D."/>
            <person name="Quail M.A."/>
            <person name="Sanders M.J."/>
            <person name="van Tonder A."/>
            <person name="Ginger M.L."/>
            <person name="Field M.C."/>
            <person name="Barry J.D."/>
            <person name="Hertz-Fowler C."/>
            <person name="Berriman M."/>
        </authorList>
    </citation>
    <scope>NUCLEOTIDE SEQUENCE</scope>
    <source>
        <strain evidence="2">IL3000</strain>
    </source>
</reference>
<protein>
    <submittedName>
        <fullName evidence="2">Uncharacterized protein</fullName>
    </submittedName>
</protein>
<name>G0UTW6_TRYCI</name>
<gene>
    <name evidence="2" type="ORF">TCIL3000_9_2270</name>
</gene>